<dbReference type="AlphaFoldDB" id="A0A157PYU8"/>
<dbReference type="eggNOG" id="COG2814">
    <property type="taxonomic scope" value="Bacteria"/>
</dbReference>
<feature type="transmembrane region" description="Helical" evidence="8">
    <location>
        <begin position="76"/>
        <end position="101"/>
    </location>
</feature>
<dbReference type="PANTHER" id="PTHR42718:SF9">
    <property type="entry name" value="MAJOR FACILITATOR SUPERFAMILY MULTIDRUG TRANSPORTER MFSC"/>
    <property type="match status" value="1"/>
</dbReference>
<dbReference type="STRING" id="123899.SAMEA3906487_02910"/>
<dbReference type="PROSITE" id="PS50850">
    <property type="entry name" value="MFS"/>
    <property type="match status" value="1"/>
</dbReference>
<feature type="transmembrane region" description="Helical" evidence="8">
    <location>
        <begin position="45"/>
        <end position="64"/>
    </location>
</feature>
<evidence type="ECO:0000256" key="7">
    <source>
        <dbReference type="ARBA" id="ARBA00023136"/>
    </source>
</evidence>
<feature type="domain" description="Major facilitator superfamily (MFS) profile" evidence="9">
    <location>
        <begin position="9"/>
        <end position="490"/>
    </location>
</feature>
<evidence type="ECO:0000256" key="6">
    <source>
        <dbReference type="ARBA" id="ARBA00022989"/>
    </source>
</evidence>
<feature type="transmembrane region" description="Helical" evidence="8">
    <location>
        <begin position="163"/>
        <end position="185"/>
    </location>
</feature>
<feature type="transmembrane region" description="Helical" evidence="8">
    <location>
        <begin position="329"/>
        <end position="350"/>
    </location>
</feature>
<comment type="subcellular location">
    <subcellularLocation>
        <location evidence="1">Cell membrane</location>
        <topology evidence="1">Multi-pass membrane protein</topology>
    </subcellularLocation>
</comment>
<dbReference type="PANTHER" id="PTHR42718">
    <property type="entry name" value="MAJOR FACILITATOR SUPERFAMILY MULTIDRUG TRANSPORTER MFSC"/>
    <property type="match status" value="1"/>
</dbReference>
<evidence type="ECO:0000259" key="9">
    <source>
        <dbReference type="PROSITE" id="PS50850"/>
    </source>
</evidence>
<keyword evidence="7 8" id="KW-0472">Membrane</keyword>
<dbReference type="InterPro" id="IPR011701">
    <property type="entry name" value="MFS"/>
</dbReference>
<evidence type="ECO:0000256" key="1">
    <source>
        <dbReference type="ARBA" id="ARBA00004651"/>
    </source>
</evidence>
<accession>A0A157PYU8</accession>
<organism evidence="10 11">
    <name type="scientific">Bordetella trematum</name>
    <dbReference type="NCBI Taxonomy" id="123899"/>
    <lineage>
        <taxon>Bacteria</taxon>
        <taxon>Pseudomonadati</taxon>
        <taxon>Pseudomonadota</taxon>
        <taxon>Betaproteobacteria</taxon>
        <taxon>Burkholderiales</taxon>
        <taxon>Alcaligenaceae</taxon>
        <taxon>Bordetella</taxon>
    </lineage>
</organism>
<dbReference type="GeneID" id="56589838"/>
<evidence type="ECO:0000256" key="4">
    <source>
        <dbReference type="ARBA" id="ARBA00022475"/>
    </source>
</evidence>
<dbReference type="GO" id="GO:0022857">
    <property type="term" value="F:transmembrane transporter activity"/>
    <property type="evidence" value="ECO:0007669"/>
    <property type="project" value="InterPro"/>
</dbReference>
<gene>
    <name evidence="10" type="primary">stp_3</name>
    <name evidence="10" type="ORF">SAMEA3906487_02910</name>
</gene>
<evidence type="ECO:0000313" key="11">
    <source>
        <dbReference type="Proteomes" id="UP000076825"/>
    </source>
</evidence>
<proteinExistence type="inferred from homology"/>
<keyword evidence="6 8" id="KW-1133">Transmembrane helix</keyword>
<dbReference type="Proteomes" id="UP000076825">
    <property type="component" value="Chromosome 1"/>
</dbReference>
<evidence type="ECO:0000313" key="10">
    <source>
        <dbReference type="EMBL" id="SAI71778.1"/>
    </source>
</evidence>
<dbReference type="CDD" id="cd17321">
    <property type="entry name" value="MFS_MMR_MDR_like"/>
    <property type="match status" value="1"/>
</dbReference>
<dbReference type="InterPro" id="IPR036259">
    <property type="entry name" value="MFS_trans_sf"/>
</dbReference>
<dbReference type="OrthoDB" id="9807274at2"/>
<keyword evidence="3" id="KW-0813">Transport</keyword>
<evidence type="ECO:0000256" key="8">
    <source>
        <dbReference type="SAM" id="Phobius"/>
    </source>
</evidence>
<dbReference type="RefSeq" id="WP_025517325.1">
    <property type="nucleotide sequence ID" value="NZ_CP016340.1"/>
</dbReference>
<dbReference type="InterPro" id="IPR004638">
    <property type="entry name" value="EmrB-like"/>
</dbReference>
<reference evidence="10 11" key="1">
    <citation type="submission" date="2016-04" db="EMBL/GenBank/DDBJ databases">
        <authorList>
            <consortium name="Pathogen Informatics"/>
        </authorList>
    </citation>
    <scope>NUCLEOTIDE SEQUENCE [LARGE SCALE GENOMIC DNA]</scope>
    <source>
        <strain evidence="10 11">H044680328</strain>
    </source>
</reference>
<dbReference type="PATRIC" id="fig|123899.6.peg.2900"/>
<evidence type="ECO:0000256" key="5">
    <source>
        <dbReference type="ARBA" id="ARBA00022692"/>
    </source>
</evidence>
<keyword evidence="5 8" id="KW-0812">Transmembrane</keyword>
<dbReference type="EMBL" id="LT546645">
    <property type="protein sequence ID" value="SAI71778.1"/>
    <property type="molecule type" value="Genomic_DNA"/>
</dbReference>
<name>A0A157PYU8_9BORD</name>
<dbReference type="NCBIfam" id="TIGR00711">
    <property type="entry name" value="efflux_EmrB"/>
    <property type="match status" value="1"/>
</dbReference>
<feature type="transmembrane region" description="Helical" evidence="8">
    <location>
        <begin position="197"/>
        <end position="218"/>
    </location>
</feature>
<feature type="transmembrane region" description="Helical" evidence="8">
    <location>
        <begin position="299"/>
        <end position="317"/>
    </location>
</feature>
<sequence length="499" mass="52289">MSSMRRRSALCAVYLGSFLATLDISIVNVALPTMQAALRTDIAGMQWVVNAYAICLAAFMLSAGPMADRHGHKRSWLAGVLLFTAGSALCGWAPSLAALLAGRAVQGVAAAFLICGAMPILTHAFPDPKARMHVIGGWSAFNALALMLGPLAGGLLLRDWGWQSIFLINLPIGALAIALGSLGIVECRYPDHAARDPWGQGLSILALGALTLGVIEAGVQGWTARLPVVCMLVAVLAFLAFVRVERRVPRPLLPLRLLRERAFAVANMASFVLGFSYYTSLFFFSIFLQEIQGFSPAEAGWRLMPQFAATLIMSFLFGRLSRGISLQWLTAAGYGLSGLAFLVMAGLGAHTPYLPVAMAFCLLGVGAGLAVPATSIAIMRLAPGEQAGAASATMNALRQSGMTLGIALLGVLMSERAVGLFSRAARELGVAQADTVARAAITEHVFPQQGAALQALFVPALEGGFQLAMLLAGLACLLALGLLLRLPALQPAQAAPPSA</sequence>
<dbReference type="Pfam" id="PF07690">
    <property type="entry name" value="MFS_1"/>
    <property type="match status" value="1"/>
</dbReference>
<dbReference type="KEGG" id="btrm:SAMEA390648702910"/>
<keyword evidence="11" id="KW-1185">Reference proteome</keyword>
<dbReference type="InterPro" id="IPR020846">
    <property type="entry name" value="MFS_dom"/>
</dbReference>
<dbReference type="Gene3D" id="1.20.1250.20">
    <property type="entry name" value="MFS general substrate transporter like domains"/>
    <property type="match status" value="1"/>
</dbReference>
<evidence type="ECO:0000256" key="3">
    <source>
        <dbReference type="ARBA" id="ARBA00022448"/>
    </source>
</evidence>
<evidence type="ECO:0000256" key="2">
    <source>
        <dbReference type="ARBA" id="ARBA00008537"/>
    </source>
</evidence>
<dbReference type="Gene3D" id="1.20.1720.10">
    <property type="entry name" value="Multidrug resistance protein D"/>
    <property type="match status" value="1"/>
</dbReference>
<dbReference type="GO" id="GO:0005886">
    <property type="term" value="C:plasma membrane"/>
    <property type="evidence" value="ECO:0007669"/>
    <property type="project" value="UniProtKB-SubCell"/>
</dbReference>
<keyword evidence="4" id="KW-1003">Cell membrane</keyword>
<feature type="transmembrane region" description="Helical" evidence="8">
    <location>
        <begin position="356"/>
        <end position="379"/>
    </location>
</feature>
<feature type="transmembrane region" description="Helical" evidence="8">
    <location>
        <begin position="263"/>
        <end position="287"/>
    </location>
</feature>
<feature type="transmembrane region" description="Helical" evidence="8">
    <location>
        <begin position="137"/>
        <end position="157"/>
    </location>
</feature>
<feature type="transmembrane region" description="Helical" evidence="8">
    <location>
        <begin position="465"/>
        <end position="484"/>
    </location>
</feature>
<feature type="transmembrane region" description="Helical" evidence="8">
    <location>
        <begin position="107"/>
        <end position="125"/>
    </location>
</feature>
<dbReference type="SUPFAM" id="SSF103473">
    <property type="entry name" value="MFS general substrate transporter"/>
    <property type="match status" value="1"/>
</dbReference>
<feature type="transmembrane region" description="Helical" evidence="8">
    <location>
        <begin position="224"/>
        <end position="242"/>
    </location>
</feature>
<protein>
    <submittedName>
        <fullName evidence="10">Methylenomycin A resistance protein</fullName>
    </submittedName>
</protein>
<comment type="similarity">
    <text evidence="2">Belongs to the major facilitator superfamily. EmrB family.</text>
</comment>